<evidence type="ECO:0000313" key="1">
    <source>
        <dbReference type="EMBL" id="ETX14794.1"/>
    </source>
</evidence>
<dbReference type="Proteomes" id="UP000022447">
    <property type="component" value="Unassembled WGS sequence"/>
</dbReference>
<dbReference type="eggNOG" id="COG2304">
    <property type="taxonomic scope" value="Bacteria"/>
</dbReference>
<keyword evidence="2" id="KW-1185">Reference proteome</keyword>
<dbReference type="SUPFAM" id="SSF53300">
    <property type="entry name" value="vWA-like"/>
    <property type="match status" value="1"/>
</dbReference>
<protein>
    <submittedName>
        <fullName evidence="1">von Willebrand factor type A domain prot</fullName>
    </submittedName>
</protein>
<dbReference type="InterPro" id="IPR036465">
    <property type="entry name" value="vWFA_dom_sf"/>
</dbReference>
<reference evidence="1 2" key="1">
    <citation type="submission" date="2014-01" db="EMBL/GenBank/DDBJ databases">
        <title>Roseivivax halodurans JCM 10272 Genome Sequencing.</title>
        <authorList>
            <person name="Lai Q."/>
            <person name="Li G."/>
            <person name="Shao Z."/>
        </authorList>
    </citation>
    <scope>NUCLEOTIDE SEQUENCE [LARGE SCALE GENOMIC DNA]</scope>
    <source>
        <strain evidence="1 2">JCM 10272</strain>
    </source>
</reference>
<dbReference type="PATRIC" id="fig|1449350.3.peg.1988"/>
<organism evidence="1 2">
    <name type="scientific">Roseivivax halodurans JCM 10272</name>
    <dbReference type="NCBI Taxonomy" id="1449350"/>
    <lineage>
        <taxon>Bacteria</taxon>
        <taxon>Pseudomonadati</taxon>
        <taxon>Pseudomonadota</taxon>
        <taxon>Alphaproteobacteria</taxon>
        <taxon>Rhodobacterales</taxon>
        <taxon>Roseobacteraceae</taxon>
        <taxon>Roseivivax</taxon>
    </lineage>
</organism>
<dbReference type="STRING" id="1449350.OCH239_20800"/>
<accession>X7EFD0</accession>
<dbReference type="Gene3D" id="3.40.50.410">
    <property type="entry name" value="von Willebrand factor, type A domain"/>
    <property type="match status" value="1"/>
</dbReference>
<sequence>MGEHGKQGALVGVRLLCAALVAALIWAAPAARAQDCRLALLLALDVSSSVDEEEYLLQKDGLSAALASDDIRSALLLGPGSVALGAYEWSGRRQSEVVVDWMLIRSSADIDRVIGILQATPRSQTRFPTAMGYALGFGSNTMTRAPDCARQVIDVSGDGVTNDGFAPDLAYKHYPFENITVNGLAVLGADPEVDAYYDRMVRHGPDAFVEYSDGYAGFRQAMTRKLFREINGLVIGLN</sequence>
<dbReference type="EMBL" id="JALZ01000008">
    <property type="protein sequence ID" value="ETX14794.1"/>
    <property type="molecule type" value="Genomic_DNA"/>
</dbReference>
<dbReference type="InterPro" id="IPR010607">
    <property type="entry name" value="DUF1194"/>
</dbReference>
<proteinExistence type="predicted"/>
<evidence type="ECO:0000313" key="2">
    <source>
        <dbReference type="Proteomes" id="UP000022447"/>
    </source>
</evidence>
<dbReference type="Pfam" id="PF06707">
    <property type="entry name" value="DUF1194"/>
    <property type="match status" value="1"/>
</dbReference>
<name>X7EFD0_9RHOB</name>
<gene>
    <name evidence="1" type="ORF">OCH239_20800</name>
</gene>
<comment type="caution">
    <text evidence="1">The sequence shown here is derived from an EMBL/GenBank/DDBJ whole genome shotgun (WGS) entry which is preliminary data.</text>
</comment>
<dbReference type="AlphaFoldDB" id="X7EFD0"/>